<keyword evidence="2" id="KW-1185">Reference proteome</keyword>
<reference evidence="1" key="1">
    <citation type="submission" date="2021-11" db="EMBL/GenBank/DDBJ databases">
        <title>BS-T2-15 a new species belonging to the Comamonadaceae family isolated from the soil of a French oak forest.</title>
        <authorList>
            <person name="Mieszkin S."/>
            <person name="Alain K."/>
        </authorList>
    </citation>
    <scope>NUCLEOTIDE SEQUENCE</scope>
    <source>
        <strain evidence="1">BS-T2-15</strain>
    </source>
</reference>
<comment type="caution">
    <text evidence="1">The sequence shown here is derived from an EMBL/GenBank/DDBJ whole genome shotgun (WGS) entry which is preliminary data.</text>
</comment>
<dbReference type="Proteomes" id="UP001139353">
    <property type="component" value="Unassembled WGS sequence"/>
</dbReference>
<dbReference type="EMBL" id="JAJLJH010000001">
    <property type="protein sequence ID" value="MCK9684267.1"/>
    <property type="molecule type" value="Genomic_DNA"/>
</dbReference>
<accession>A0A9X1YES7</accession>
<gene>
    <name evidence="1" type="ORF">LPC04_00945</name>
</gene>
<sequence>MKTQLGDSMQAFARTGLLGVTEANRGRYDYACSLERDFVRAMDAQVCWGNSAGLAKDIHHLLVASEAPIRLLVLRNTVAAHRQLEESLADHGKRDPSRLTGFRYFALPVGFDADKEDLRDWMADHLRQRLCADLLFGTIFGRLAARDLRAFVNHGGPFGLKCAVLGLCARHPIYAMGSLMTQLGTKSNSSVREVLVMLTSAGFLYQMPHQQPWLPTLKGRFLLDLLTRLLFESETRSEWSPEIRLILNHLNIPSDKLRRAAEIQELLASRQLDPRDSLVDLLCSAIWSGIYFDVDLRKGIDADHPVFRSELDWSKFENLVPGSPLPAAQLMELD</sequence>
<protein>
    <submittedName>
        <fullName evidence="1">Uncharacterized protein</fullName>
    </submittedName>
</protein>
<organism evidence="1 2">
    <name type="scientific">Scleromatobacter humisilvae</name>
    <dbReference type="NCBI Taxonomy" id="2897159"/>
    <lineage>
        <taxon>Bacteria</taxon>
        <taxon>Pseudomonadati</taxon>
        <taxon>Pseudomonadota</taxon>
        <taxon>Betaproteobacteria</taxon>
        <taxon>Burkholderiales</taxon>
        <taxon>Sphaerotilaceae</taxon>
        <taxon>Scleromatobacter</taxon>
    </lineage>
</organism>
<evidence type="ECO:0000313" key="2">
    <source>
        <dbReference type="Proteomes" id="UP001139353"/>
    </source>
</evidence>
<proteinExistence type="predicted"/>
<name>A0A9X1YES7_9BURK</name>
<evidence type="ECO:0000313" key="1">
    <source>
        <dbReference type="EMBL" id="MCK9684267.1"/>
    </source>
</evidence>
<dbReference type="RefSeq" id="WP_275680301.1">
    <property type="nucleotide sequence ID" value="NZ_JAJLJH010000001.1"/>
</dbReference>
<dbReference type="AlphaFoldDB" id="A0A9X1YES7"/>